<protein>
    <submittedName>
        <fullName evidence="2">Uncharacterized protein</fullName>
    </submittedName>
</protein>
<comment type="caution">
    <text evidence="2">The sequence shown here is derived from an EMBL/GenBank/DDBJ whole genome shotgun (WGS) entry which is preliminary data.</text>
</comment>
<feature type="region of interest" description="Disordered" evidence="1">
    <location>
        <begin position="1"/>
        <end position="54"/>
    </location>
</feature>
<dbReference type="AlphaFoldDB" id="A0A9W8JY90"/>
<feature type="compositionally biased region" description="Basic residues" evidence="1">
    <location>
        <begin position="1"/>
        <end position="11"/>
    </location>
</feature>
<dbReference type="Proteomes" id="UP001148786">
    <property type="component" value="Unassembled WGS sequence"/>
</dbReference>
<feature type="compositionally biased region" description="Polar residues" evidence="1">
    <location>
        <begin position="13"/>
        <end position="23"/>
    </location>
</feature>
<evidence type="ECO:0000313" key="3">
    <source>
        <dbReference type="Proteomes" id="UP001148786"/>
    </source>
</evidence>
<feature type="region of interest" description="Disordered" evidence="1">
    <location>
        <begin position="106"/>
        <end position="195"/>
    </location>
</feature>
<evidence type="ECO:0000313" key="2">
    <source>
        <dbReference type="EMBL" id="KAJ3497119.1"/>
    </source>
</evidence>
<sequence length="219" mass="22833">MWSSPRRKLGNRNHASTSSSENRNLGGWGGDTESGDDNMGPGTTSEEDDDDGELDLARILVPPKRQNSIKSLRKHLATEALTGSGAHATLVKLSGGAGSRPAILGRGTGAAASSNPRFDHGYDAPRSARKLKSPMDDDWDGGETQGWGSGWMKKRSGGGSDDDDESFAGFFGEGREPFGSGRSRRSATGKSRLGFNGAWGLMGGPGGAHSGAALRSTLL</sequence>
<gene>
    <name evidence="2" type="ORF">NLJ89_g10392</name>
</gene>
<organism evidence="2 3">
    <name type="scientific">Agrocybe chaxingu</name>
    <dbReference type="NCBI Taxonomy" id="84603"/>
    <lineage>
        <taxon>Eukaryota</taxon>
        <taxon>Fungi</taxon>
        <taxon>Dikarya</taxon>
        <taxon>Basidiomycota</taxon>
        <taxon>Agaricomycotina</taxon>
        <taxon>Agaricomycetes</taxon>
        <taxon>Agaricomycetidae</taxon>
        <taxon>Agaricales</taxon>
        <taxon>Agaricineae</taxon>
        <taxon>Strophariaceae</taxon>
        <taxon>Agrocybe</taxon>
    </lineage>
</organism>
<evidence type="ECO:0000256" key="1">
    <source>
        <dbReference type="SAM" id="MobiDB-lite"/>
    </source>
</evidence>
<accession>A0A9W8JY90</accession>
<proteinExistence type="predicted"/>
<dbReference type="EMBL" id="JANKHO010001888">
    <property type="protein sequence ID" value="KAJ3497119.1"/>
    <property type="molecule type" value="Genomic_DNA"/>
</dbReference>
<name>A0A9W8JY90_9AGAR</name>
<reference evidence="2" key="1">
    <citation type="submission" date="2022-07" db="EMBL/GenBank/DDBJ databases">
        <title>Genome Sequence of Agrocybe chaxingu.</title>
        <authorList>
            <person name="Buettner E."/>
        </authorList>
    </citation>
    <scope>NUCLEOTIDE SEQUENCE</scope>
    <source>
        <strain evidence="2">MP-N11</strain>
    </source>
</reference>
<feature type="compositionally biased region" description="Acidic residues" evidence="1">
    <location>
        <begin position="45"/>
        <end position="54"/>
    </location>
</feature>
<keyword evidence="3" id="KW-1185">Reference proteome</keyword>